<dbReference type="PANTHER" id="PTHR48079:SF6">
    <property type="entry name" value="NAD(P)-BINDING DOMAIN-CONTAINING PROTEIN-RELATED"/>
    <property type="match status" value="1"/>
</dbReference>
<protein>
    <recommendedName>
        <fullName evidence="1">NAD(P)-binding domain-containing protein</fullName>
    </recommendedName>
</protein>
<organism evidence="2 3">
    <name type="scientific">Bondarzewia mesenterica</name>
    <dbReference type="NCBI Taxonomy" id="1095465"/>
    <lineage>
        <taxon>Eukaryota</taxon>
        <taxon>Fungi</taxon>
        <taxon>Dikarya</taxon>
        <taxon>Basidiomycota</taxon>
        <taxon>Agaricomycotina</taxon>
        <taxon>Agaricomycetes</taxon>
        <taxon>Russulales</taxon>
        <taxon>Bondarzewiaceae</taxon>
        <taxon>Bondarzewia</taxon>
    </lineage>
</organism>
<dbReference type="GO" id="GO:0004029">
    <property type="term" value="F:aldehyde dehydrogenase (NAD+) activity"/>
    <property type="evidence" value="ECO:0007669"/>
    <property type="project" value="TreeGrafter"/>
</dbReference>
<dbReference type="InterPro" id="IPR036291">
    <property type="entry name" value="NAD(P)-bd_dom_sf"/>
</dbReference>
<evidence type="ECO:0000259" key="1">
    <source>
        <dbReference type="Pfam" id="PF13460"/>
    </source>
</evidence>
<dbReference type="Pfam" id="PF13460">
    <property type="entry name" value="NAD_binding_10"/>
    <property type="match status" value="1"/>
</dbReference>
<evidence type="ECO:0000313" key="3">
    <source>
        <dbReference type="Proteomes" id="UP000310158"/>
    </source>
</evidence>
<dbReference type="AlphaFoldDB" id="A0A4S4LS80"/>
<dbReference type="EMBL" id="SGPL01000219">
    <property type="protein sequence ID" value="THH15266.1"/>
    <property type="molecule type" value="Genomic_DNA"/>
</dbReference>
<dbReference type="InterPro" id="IPR016040">
    <property type="entry name" value="NAD(P)-bd_dom"/>
</dbReference>
<dbReference type="Gene3D" id="3.40.50.720">
    <property type="entry name" value="NAD(P)-binding Rossmann-like Domain"/>
    <property type="match status" value="1"/>
</dbReference>
<comment type="caution">
    <text evidence="2">The sequence shown here is derived from an EMBL/GenBank/DDBJ whole genome shotgun (WGS) entry which is preliminary data.</text>
</comment>
<gene>
    <name evidence="2" type="ORF">EW146_g5180</name>
</gene>
<dbReference type="InterPro" id="IPR051783">
    <property type="entry name" value="NAD(P)-dependent_oxidoreduct"/>
</dbReference>
<evidence type="ECO:0000313" key="2">
    <source>
        <dbReference type="EMBL" id="THH15266.1"/>
    </source>
</evidence>
<proteinExistence type="predicted"/>
<accession>A0A4S4LS80</accession>
<feature type="domain" description="NAD(P)-binding" evidence="1">
    <location>
        <begin position="8"/>
        <end position="80"/>
    </location>
</feature>
<dbReference type="GO" id="GO:0005737">
    <property type="term" value="C:cytoplasm"/>
    <property type="evidence" value="ECO:0007669"/>
    <property type="project" value="TreeGrafter"/>
</dbReference>
<sequence>MSTVFFLGATGYIGGSLLVTLKKHFPNLTIHALVRSPTHIPAIRAVGAEPIQGDFGDEALIAEWSAKADIVVNAADSDDVKLITAILGGIKRRREEGKPKGLLIHTSGVAVFLDDGTEGLYDPSGRVWNDNSEEDIQSITTSMLHGSVDVLVLLVGKEGYVNTYIVSPAAIVGPSLGPVGKASFFLKGTTHIVLSRKSAVYVGEGSNVFYVVHIDDVMNLYLRVFELAVAEKEAAVSSYTRYFVASSQPAAWKTIMTLLASTLHKRGLLESPEPQSVSIGDLLPYEHFLAKSQRIVTDRSKSLGWNPRPVVLEDWFEASVDAVLEGLPR</sequence>
<reference evidence="2 3" key="1">
    <citation type="submission" date="2019-02" db="EMBL/GenBank/DDBJ databases">
        <title>Genome sequencing of the rare red list fungi Bondarzewia mesenterica.</title>
        <authorList>
            <person name="Buettner E."/>
            <person name="Kellner H."/>
        </authorList>
    </citation>
    <scope>NUCLEOTIDE SEQUENCE [LARGE SCALE GENOMIC DNA]</scope>
    <source>
        <strain evidence="2 3">DSM 108281</strain>
    </source>
</reference>
<dbReference type="Proteomes" id="UP000310158">
    <property type="component" value="Unassembled WGS sequence"/>
</dbReference>
<dbReference type="SUPFAM" id="SSF51735">
    <property type="entry name" value="NAD(P)-binding Rossmann-fold domains"/>
    <property type="match status" value="1"/>
</dbReference>
<dbReference type="PANTHER" id="PTHR48079">
    <property type="entry name" value="PROTEIN YEEZ"/>
    <property type="match status" value="1"/>
</dbReference>
<keyword evidence="3" id="KW-1185">Reference proteome</keyword>
<dbReference type="OrthoDB" id="2130169at2759"/>
<name>A0A4S4LS80_9AGAM</name>